<dbReference type="EMBL" id="BONN01000018">
    <property type="protein sequence ID" value="GIG34507.1"/>
    <property type="molecule type" value="Genomic_DNA"/>
</dbReference>
<evidence type="ECO:0000313" key="1">
    <source>
        <dbReference type="EMBL" id="GIG34507.1"/>
    </source>
</evidence>
<dbReference type="Proteomes" id="UP000618382">
    <property type="component" value="Unassembled WGS sequence"/>
</dbReference>
<organism evidence="1 2">
    <name type="scientific">Cellulomonas oligotrophica</name>
    <dbReference type="NCBI Taxonomy" id="931536"/>
    <lineage>
        <taxon>Bacteria</taxon>
        <taxon>Bacillati</taxon>
        <taxon>Actinomycetota</taxon>
        <taxon>Actinomycetes</taxon>
        <taxon>Micrococcales</taxon>
        <taxon>Cellulomonadaceae</taxon>
        <taxon>Cellulomonas</taxon>
    </lineage>
</organism>
<name>A0ABQ4DFL6_9CELL</name>
<keyword evidence="2" id="KW-1185">Reference proteome</keyword>
<sequence>MCELAPQSTPLCLLSFDSALAQSHHSVAAGLPVGIKPLGVVSRSGVILPLSRRECQGLMLGIGATRLNEIESGAVQEIQEK</sequence>
<evidence type="ECO:0008006" key="3">
    <source>
        <dbReference type="Google" id="ProtNLM"/>
    </source>
</evidence>
<evidence type="ECO:0000313" key="2">
    <source>
        <dbReference type="Proteomes" id="UP000618382"/>
    </source>
</evidence>
<gene>
    <name evidence="1" type="ORF">Col01nite_36660</name>
</gene>
<protein>
    <recommendedName>
        <fullName evidence="3">IclR-ED domain-containing protein</fullName>
    </recommendedName>
</protein>
<comment type="caution">
    <text evidence="1">The sequence shown here is derived from an EMBL/GenBank/DDBJ whole genome shotgun (WGS) entry which is preliminary data.</text>
</comment>
<reference evidence="1 2" key="1">
    <citation type="submission" date="2021-01" db="EMBL/GenBank/DDBJ databases">
        <title>Whole genome shotgun sequence of Cellulomonas oligotrophica NBRC 109435.</title>
        <authorList>
            <person name="Komaki H."/>
            <person name="Tamura T."/>
        </authorList>
    </citation>
    <scope>NUCLEOTIDE SEQUENCE [LARGE SCALE GENOMIC DNA]</scope>
    <source>
        <strain evidence="1 2">NBRC 109435</strain>
    </source>
</reference>
<proteinExistence type="predicted"/>
<accession>A0ABQ4DFL6</accession>